<dbReference type="InterPro" id="IPR006674">
    <property type="entry name" value="HD_domain"/>
</dbReference>
<dbReference type="Pfam" id="PF01966">
    <property type="entry name" value="HD"/>
    <property type="match status" value="1"/>
</dbReference>
<keyword evidence="5" id="KW-0378">Hydrolase</keyword>
<evidence type="ECO:0000256" key="6">
    <source>
        <dbReference type="ARBA" id="ARBA00022806"/>
    </source>
</evidence>
<evidence type="ECO:0000313" key="11">
    <source>
        <dbReference type="EMBL" id="MDY0885309.1"/>
    </source>
</evidence>
<dbReference type="SUPFAM" id="SSF52540">
    <property type="entry name" value="P-loop containing nucleoside triphosphate hydrolases"/>
    <property type="match status" value="1"/>
</dbReference>
<dbReference type="InterPro" id="IPR006483">
    <property type="entry name" value="CRISPR-assoc_Cas3_HD"/>
</dbReference>
<dbReference type="NCBIfam" id="TIGR01596">
    <property type="entry name" value="cas3_HD"/>
    <property type="match status" value="1"/>
</dbReference>
<dbReference type="Gene3D" id="1.10.3210.30">
    <property type="match status" value="1"/>
</dbReference>
<dbReference type="InterPro" id="IPR038257">
    <property type="entry name" value="CRISPR-assoc_Cas3_HD_sf"/>
</dbReference>
<evidence type="ECO:0000256" key="1">
    <source>
        <dbReference type="ARBA" id="ARBA00006847"/>
    </source>
</evidence>
<feature type="domain" description="HD Cas3-type" evidence="10">
    <location>
        <begin position="11"/>
        <end position="174"/>
    </location>
</feature>
<dbReference type="SUPFAM" id="SSF109604">
    <property type="entry name" value="HD-domain/PDEase-like"/>
    <property type="match status" value="1"/>
</dbReference>
<evidence type="ECO:0000256" key="5">
    <source>
        <dbReference type="ARBA" id="ARBA00022801"/>
    </source>
</evidence>
<keyword evidence="6" id="KW-0347">Helicase</keyword>
<keyword evidence="4" id="KW-0547">Nucleotide-binding</keyword>
<evidence type="ECO:0000259" key="9">
    <source>
        <dbReference type="PROSITE" id="PS51192"/>
    </source>
</evidence>
<feature type="domain" description="Helicase ATP-binding" evidence="9">
    <location>
        <begin position="233"/>
        <end position="420"/>
    </location>
</feature>
<dbReference type="GO" id="GO:0004519">
    <property type="term" value="F:endonuclease activity"/>
    <property type="evidence" value="ECO:0007669"/>
    <property type="project" value="UniProtKB-KW"/>
</dbReference>
<keyword evidence="11" id="KW-0255">Endonuclease</keyword>
<dbReference type="Proteomes" id="UP001279642">
    <property type="component" value="Unassembled WGS sequence"/>
</dbReference>
<comment type="similarity">
    <text evidence="2">In the central section; belongs to the CRISPR-associated helicase Cas3 family.</text>
</comment>
<dbReference type="InterPro" id="IPR014001">
    <property type="entry name" value="Helicase_ATP-bd"/>
</dbReference>
<dbReference type="RefSeq" id="WP_320510384.1">
    <property type="nucleotide sequence ID" value="NZ_JAXCLW010000009.1"/>
</dbReference>
<keyword evidence="11" id="KW-0540">Nuclease</keyword>
<dbReference type="CDD" id="cd09641">
    <property type="entry name" value="Cas3''_I"/>
    <property type="match status" value="1"/>
</dbReference>
<dbReference type="Gene3D" id="3.40.50.300">
    <property type="entry name" value="P-loop containing nucleotide triphosphate hydrolases"/>
    <property type="match status" value="2"/>
</dbReference>
<keyword evidence="8" id="KW-0051">Antiviral defense</keyword>
<dbReference type="Pfam" id="PF00270">
    <property type="entry name" value="DEAD"/>
    <property type="match status" value="1"/>
</dbReference>
<accession>A0ABU5EHF2</accession>
<sequence>MYYAHSTEQADRSDWHVLQDHLTKAAALAGTFAERFGSSKAATLAGLLHDLGKYNPDFARRLEGAPIRVDHSTAGAAIVRDMAKGDDGLIAELIAYGIAGHHAGLPDRLGDVASLESRIAGFDHQTLDPIWRTEIYPDATGLLPSFDWQKDRLAFQLSLLGRMIFSCLVDADFKDTEKYYASIGDLTVDRDWPFLQEALPRLIAGFDRHMQSFGRQESGINRLRSEILDHVRAKAGDKPGLFTLTVPTGGGKTLASLGFALDHARRHGHRRIIYAIPYTAIIDQTARIFQSLLGEDIVLEHHSAIEMETLDAARPPEGKGKLRLAMEDWSAPVVVTTNVQLFESLYAARPARVRKLHNIAGSIIILDEAQTLPRPLLTPVTWMLEALARDYGCTIVLCTATQPALDKARFPAGHPTGLDLQSRELAPDPARLAAALKRVTLRHGGAMTDDDLIADLAGTAQGLVIVNSRKHALALFRAAWAAGLDGAMHLTTRLYPAHRRDVLDRIKQSLANEAPCRLIATSLVEAGVDLDFPRVWRAEAGLDQIAQAAGRCNREGKRPPAESLVTVFSAPVNPPPREIAALSRDMARMMDKHEDLFSPQAMADFFGEVYWRVGADGLDAKKILPDFRIGSGMTNFAYRSVAEKFRMIDSTMVPVIIARDELAREAVKRLAIKEIPSGKLARQLQPYTVQIPSKARARLQSCGHVSFIAEKFRADQFAVLQTASLYDPEVGLLWEDAEYLGMEDTII</sequence>
<dbReference type="PROSITE" id="PS51643">
    <property type="entry name" value="HD_CAS3"/>
    <property type="match status" value="1"/>
</dbReference>
<protein>
    <submittedName>
        <fullName evidence="11">CRISPR-associated endonuclease Cas3</fullName>
    </submittedName>
</protein>
<evidence type="ECO:0000256" key="2">
    <source>
        <dbReference type="ARBA" id="ARBA00009046"/>
    </source>
</evidence>
<evidence type="ECO:0000256" key="7">
    <source>
        <dbReference type="ARBA" id="ARBA00022840"/>
    </source>
</evidence>
<keyword evidence="12" id="KW-1185">Reference proteome</keyword>
<dbReference type="InterPro" id="IPR054712">
    <property type="entry name" value="Cas3-like_dom"/>
</dbReference>
<dbReference type="InterPro" id="IPR011545">
    <property type="entry name" value="DEAD/DEAH_box_helicase_dom"/>
</dbReference>
<dbReference type="InterPro" id="IPR027417">
    <property type="entry name" value="P-loop_NTPase"/>
</dbReference>
<dbReference type="Pfam" id="PF22590">
    <property type="entry name" value="Cas3-like_C_2"/>
    <property type="match status" value="1"/>
</dbReference>
<dbReference type="CDD" id="cd17930">
    <property type="entry name" value="DEXHc_cas3"/>
    <property type="match status" value="1"/>
</dbReference>
<keyword evidence="7" id="KW-0067">ATP-binding</keyword>
<evidence type="ECO:0000259" key="10">
    <source>
        <dbReference type="PROSITE" id="PS51643"/>
    </source>
</evidence>
<evidence type="ECO:0000256" key="3">
    <source>
        <dbReference type="ARBA" id="ARBA00022723"/>
    </source>
</evidence>
<reference evidence="11 12" key="1">
    <citation type="journal article" date="2016" name="Antonie Van Leeuwenhoek">
        <title>Dongia soli sp. nov., isolated from soil from Dokdo, Korea.</title>
        <authorList>
            <person name="Kim D.U."/>
            <person name="Lee H."/>
            <person name="Kim H."/>
            <person name="Kim S.G."/>
            <person name="Ka J.O."/>
        </authorList>
    </citation>
    <scope>NUCLEOTIDE SEQUENCE [LARGE SCALE GENOMIC DNA]</scope>
    <source>
        <strain evidence="11 12">D78</strain>
    </source>
</reference>
<evidence type="ECO:0000313" key="12">
    <source>
        <dbReference type="Proteomes" id="UP001279642"/>
    </source>
</evidence>
<gene>
    <name evidence="11" type="ORF">SMD27_20880</name>
</gene>
<evidence type="ECO:0000256" key="8">
    <source>
        <dbReference type="ARBA" id="ARBA00023118"/>
    </source>
</evidence>
<dbReference type="PROSITE" id="PS51192">
    <property type="entry name" value="HELICASE_ATP_BIND_1"/>
    <property type="match status" value="1"/>
</dbReference>
<proteinExistence type="inferred from homology"/>
<keyword evidence="3" id="KW-0479">Metal-binding</keyword>
<comment type="similarity">
    <text evidence="1">In the N-terminal section; belongs to the CRISPR-associated nuclease Cas3-HD family.</text>
</comment>
<evidence type="ECO:0000256" key="4">
    <source>
        <dbReference type="ARBA" id="ARBA00022741"/>
    </source>
</evidence>
<dbReference type="EMBL" id="JAXCLW010000009">
    <property type="protein sequence ID" value="MDY0885309.1"/>
    <property type="molecule type" value="Genomic_DNA"/>
</dbReference>
<organism evidence="11 12">
    <name type="scientific">Dongia soli</name>
    <dbReference type="NCBI Taxonomy" id="600628"/>
    <lineage>
        <taxon>Bacteria</taxon>
        <taxon>Pseudomonadati</taxon>
        <taxon>Pseudomonadota</taxon>
        <taxon>Alphaproteobacteria</taxon>
        <taxon>Rhodospirillales</taxon>
        <taxon>Dongiaceae</taxon>
        <taxon>Dongia</taxon>
    </lineage>
</organism>
<comment type="caution">
    <text evidence="11">The sequence shown here is derived from an EMBL/GenBank/DDBJ whole genome shotgun (WGS) entry which is preliminary data.</text>
</comment>
<name>A0ABU5EHF2_9PROT</name>